<keyword evidence="3" id="KW-1185">Reference proteome</keyword>
<reference evidence="2 3" key="1">
    <citation type="journal article" date="2015" name="Genome Biol.">
        <title>Comparative genomics of Steinernema reveals deeply conserved gene regulatory networks.</title>
        <authorList>
            <person name="Dillman A.R."/>
            <person name="Macchietto M."/>
            <person name="Porter C.F."/>
            <person name="Rogers A."/>
            <person name="Williams B."/>
            <person name="Antoshechkin I."/>
            <person name="Lee M.M."/>
            <person name="Goodwin Z."/>
            <person name="Lu X."/>
            <person name="Lewis E.E."/>
            <person name="Goodrich-Blair H."/>
            <person name="Stock S.P."/>
            <person name="Adams B.J."/>
            <person name="Sternberg P.W."/>
            <person name="Mortazavi A."/>
        </authorList>
    </citation>
    <scope>NUCLEOTIDE SEQUENCE [LARGE SCALE GENOMIC DNA]</scope>
    <source>
        <strain evidence="2 3">ALL</strain>
    </source>
</reference>
<dbReference type="EMBL" id="AZBU02000001">
    <property type="protein sequence ID" value="TMS38883.1"/>
    <property type="molecule type" value="Genomic_DNA"/>
</dbReference>
<dbReference type="EMBL" id="CM016762">
    <property type="protein sequence ID" value="TMS38883.1"/>
    <property type="molecule type" value="Genomic_DNA"/>
</dbReference>
<proteinExistence type="predicted"/>
<evidence type="ECO:0000313" key="3">
    <source>
        <dbReference type="Proteomes" id="UP000298663"/>
    </source>
</evidence>
<keyword evidence="1" id="KW-0472">Membrane</keyword>
<dbReference type="Proteomes" id="UP000298663">
    <property type="component" value="Chromosome X"/>
</dbReference>
<organism evidence="2 3">
    <name type="scientific">Steinernema carpocapsae</name>
    <name type="common">Entomopathogenic nematode</name>
    <dbReference type="NCBI Taxonomy" id="34508"/>
    <lineage>
        <taxon>Eukaryota</taxon>
        <taxon>Metazoa</taxon>
        <taxon>Ecdysozoa</taxon>
        <taxon>Nematoda</taxon>
        <taxon>Chromadorea</taxon>
        <taxon>Rhabditida</taxon>
        <taxon>Tylenchina</taxon>
        <taxon>Panagrolaimomorpha</taxon>
        <taxon>Strongyloidoidea</taxon>
        <taxon>Steinernematidae</taxon>
        <taxon>Steinernema</taxon>
    </lineage>
</organism>
<sequence>MPPPLPLPPASHPKLVFSIKSSLVSSFFTSSVYVSPLASFVVRKGRSSSFLLSMHYLGAEEICSISRLIMVHIELEPFFAGRQLWFLISEVRRTQKG</sequence>
<protein>
    <submittedName>
        <fullName evidence="2">Uncharacterized protein</fullName>
    </submittedName>
</protein>
<dbReference type="AlphaFoldDB" id="A0A4V6I8P9"/>
<name>A0A4V6I8P9_STECR</name>
<evidence type="ECO:0000313" key="2">
    <source>
        <dbReference type="EMBL" id="TMS38883.1"/>
    </source>
</evidence>
<gene>
    <name evidence="2" type="ORF">L596_005510</name>
</gene>
<keyword evidence="1" id="KW-0812">Transmembrane</keyword>
<comment type="caution">
    <text evidence="2">The sequence shown here is derived from an EMBL/GenBank/DDBJ whole genome shotgun (WGS) entry which is preliminary data.</text>
</comment>
<keyword evidence="1" id="KW-1133">Transmembrane helix</keyword>
<feature type="transmembrane region" description="Helical" evidence="1">
    <location>
        <begin position="23"/>
        <end position="42"/>
    </location>
</feature>
<evidence type="ECO:0000256" key="1">
    <source>
        <dbReference type="SAM" id="Phobius"/>
    </source>
</evidence>
<accession>A0A4V6I8P9</accession>
<reference evidence="2 3" key="2">
    <citation type="journal article" date="2019" name="G3 (Bethesda)">
        <title>Hybrid Assembly of the Genome of the Entomopathogenic Nematode Steinernema carpocapsae Identifies the X-Chromosome.</title>
        <authorList>
            <person name="Serra L."/>
            <person name="Macchietto M."/>
            <person name="Macias-Munoz A."/>
            <person name="McGill C.J."/>
            <person name="Rodriguez I.M."/>
            <person name="Rodriguez B."/>
            <person name="Murad R."/>
            <person name="Mortazavi A."/>
        </authorList>
    </citation>
    <scope>NUCLEOTIDE SEQUENCE [LARGE SCALE GENOMIC DNA]</scope>
    <source>
        <strain evidence="2 3">ALL</strain>
    </source>
</reference>